<comment type="caution">
    <text evidence="1">The sequence shown here is derived from an EMBL/GenBank/DDBJ whole genome shotgun (WGS) entry which is preliminary data.</text>
</comment>
<protein>
    <submittedName>
        <fullName evidence="1">Uncharacterized protein</fullName>
    </submittedName>
</protein>
<reference evidence="1" key="1">
    <citation type="submission" date="2022-02" db="EMBL/GenBank/DDBJ databases">
        <title>Plant Genome Project.</title>
        <authorList>
            <person name="Zhang R.-G."/>
        </authorList>
    </citation>
    <scope>NUCLEOTIDE SEQUENCE</scope>
    <source>
        <strain evidence="1">AT1</strain>
    </source>
</reference>
<evidence type="ECO:0000313" key="2">
    <source>
        <dbReference type="Proteomes" id="UP001062846"/>
    </source>
</evidence>
<accession>A0ACC0PRU5</accession>
<gene>
    <name evidence="1" type="ORF">RHMOL_Rhmol02G0201100</name>
</gene>
<evidence type="ECO:0000313" key="1">
    <source>
        <dbReference type="EMBL" id="KAI8568458.1"/>
    </source>
</evidence>
<name>A0ACC0PRU5_RHOML</name>
<dbReference type="Proteomes" id="UP001062846">
    <property type="component" value="Chromosome 2"/>
</dbReference>
<proteinExistence type="predicted"/>
<sequence length="67" mass="7537">MGEAELSIYARMDNLLKSTNDHVEKLANSFGYEKELSAQCTMVKEELSKLDITLAEKFKLSAVIVQL</sequence>
<dbReference type="EMBL" id="CM046389">
    <property type="protein sequence ID" value="KAI8568458.1"/>
    <property type="molecule type" value="Genomic_DNA"/>
</dbReference>
<organism evidence="1 2">
    <name type="scientific">Rhododendron molle</name>
    <name type="common">Chinese azalea</name>
    <name type="synonym">Azalea mollis</name>
    <dbReference type="NCBI Taxonomy" id="49168"/>
    <lineage>
        <taxon>Eukaryota</taxon>
        <taxon>Viridiplantae</taxon>
        <taxon>Streptophyta</taxon>
        <taxon>Embryophyta</taxon>
        <taxon>Tracheophyta</taxon>
        <taxon>Spermatophyta</taxon>
        <taxon>Magnoliopsida</taxon>
        <taxon>eudicotyledons</taxon>
        <taxon>Gunneridae</taxon>
        <taxon>Pentapetalae</taxon>
        <taxon>asterids</taxon>
        <taxon>Ericales</taxon>
        <taxon>Ericaceae</taxon>
        <taxon>Ericoideae</taxon>
        <taxon>Rhodoreae</taxon>
        <taxon>Rhododendron</taxon>
    </lineage>
</organism>
<keyword evidence="2" id="KW-1185">Reference proteome</keyword>